<name>A0A397W6C4_9GLOM</name>
<proteinExistence type="predicted"/>
<evidence type="ECO:0000313" key="3">
    <source>
        <dbReference type="Proteomes" id="UP000266673"/>
    </source>
</evidence>
<evidence type="ECO:0000256" key="1">
    <source>
        <dbReference type="SAM" id="MobiDB-lite"/>
    </source>
</evidence>
<evidence type="ECO:0000313" key="2">
    <source>
        <dbReference type="EMBL" id="RIB30244.1"/>
    </source>
</evidence>
<feature type="region of interest" description="Disordered" evidence="1">
    <location>
        <begin position="101"/>
        <end position="130"/>
    </location>
</feature>
<accession>A0A397W6C4</accession>
<dbReference type="EMBL" id="QKWP01000017">
    <property type="protein sequence ID" value="RIB30244.1"/>
    <property type="molecule type" value="Genomic_DNA"/>
</dbReference>
<gene>
    <name evidence="2" type="ORF">C2G38_2153110</name>
</gene>
<keyword evidence="3" id="KW-1185">Reference proteome</keyword>
<sequence length="291" mass="33287">MSRKQKQTTRHELPEESTVSEETVGSSEASSNQAQDTQGPAHVIDSQTKAYLDMMFQATKVSVIQTVKQYMDQQFEAQREWNVQCMETINRRFAQLEHANLSGNEGSNNNTNNNEQMPNVQQPQQLQHQDQVVEQTPNVGRNLGQIEGNYPPKPTINNLIMKASSEAQDKDKQEDDGLIKYKITTRKFPAIDYTAFKQLPVIQGLSNPKAIETERIRAWWVMNWAEGQRLIEMLPRKPSLTNRVWKALALGSFINLQEFAYKNMVDNVKYMDEDTVLQTAENGVISVKKRP</sequence>
<feature type="compositionally biased region" description="Low complexity" evidence="1">
    <location>
        <begin position="16"/>
        <end position="31"/>
    </location>
</feature>
<organism evidence="2 3">
    <name type="scientific">Gigaspora rosea</name>
    <dbReference type="NCBI Taxonomy" id="44941"/>
    <lineage>
        <taxon>Eukaryota</taxon>
        <taxon>Fungi</taxon>
        <taxon>Fungi incertae sedis</taxon>
        <taxon>Mucoromycota</taxon>
        <taxon>Glomeromycotina</taxon>
        <taxon>Glomeromycetes</taxon>
        <taxon>Diversisporales</taxon>
        <taxon>Gigasporaceae</taxon>
        <taxon>Gigaspora</taxon>
    </lineage>
</organism>
<reference evidence="2 3" key="1">
    <citation type="submission" date="2018-06" db="EMBL/GenBank/DDBJ databases">
        <title>Comparative genomics reveals the genomic features of Rhizophagus irregularis, R. cerebriforme, R. diaphanum and Gigaspora rosea, and their symbiotic lifestyle signature.</title>
        <authorList>
            <person name="Morin E."/>
            <person name="San Clemente H."/>
            <person name="Chen E.C.H."/>
            <person name="De La Providencia I."/>
            <person name="Hainaut M."/>
            <person name="Kuo A."/>
            <person name="Kohler A."/>
            <person name="Murat C."/>
            <person name="Tang N."/>
            <person name="Roy S."/>
            <person name="Loubradou J."/>
            <person name="Henrissat B."/>
            <person name="Grigoriev I.V."/>
            <person name="Corradi N."/>
            <person name="Roux C."/>
            <person name="Martin F.M."/>
        </authorList>
    </citation>
    <scope>NUCLEOTIDE SEQUENCE [LARGE SCALE GENOMIC DNA]</scope>
    <source>
        <strain evidence="2 3">DAOM 194757</strain>
    </source>
</reference>
<protein>
    <submittedName>
        <fullName evidence="2">Uncharacterized protein</fullName>
    </submittedName>
</protein>
<feature type="region of interest" description="Disordered" evidence="1">
    <location>
        <begin position="1"/>
        <end position="41"/>
    </location>
</feature>
<dbReference type="AlphaFoldDB" id="A0A397W6C4"/>
<comment type="caution">
    <text evidence="2">The sequence shown here is derived from an EMBL/GenBank/DDBJ whole genome shotgun (WGS) entry which is preliminary data.</text>
</comment>
<dbReference type="Proteomes" id="UP000266673">
    <property type="component" value="Unassembled WGS sequence"/>
</dbReference>